<sequence length="306" mass="33677">MVPQQFERIFSLPFVLGGRQVLAKKLPLTVREITLAEALGGADGDILSLSAVPAPCAGSLLCNIPDPGWRTHTVYDDRVACVLSRDTWHYLSLAGSFDGFMANRYSEKSRESFEREEGRLMARCGGELVLREYRDAAGATADFVRAVERIRAVCATPPPALPEKDRRRPARDGRGYVLFAADEPVAYLRLGRLDDILWYLGAGERDDYRSRSAGSLLHLQVIRRLFQDGECRYLDFRPGDSEVKRQFANGALRSAVLLNLRPTLLNRAWLAAFVANRRAAVPRGGSLAALAESGQLALRGALSGTG</sequence>
<gene>
    <name evidence="2" type="ORF">HHL15_11740</name>
</gene>
<dbReference type="Gene3D" id="3.40.630.30">
    <property type="match status" value="1"/>
</dbReference>
<dbReference type="EMBL" id="JABBGA010000008">
    <property type="protein sequence ID" value="NML26417.1"/>
    <property type="molecule type" value="Genomic_DNA"/>
</dbReference>
<protein>
    <submittedName>
        <fullName evidence="2">GNAT family N-acetyltransferase</fullName>
    </submittedName>
</protein>
<dbReference type="InterPro" id="IPR000182">
    <property type="entry name" value="GNAT_dom"/>
</dbReference>
<keyword evidence="2" id="KW-0808">Transferase</keyword>
<evidence type="ECO:0000313" key="2">
    <source>
        <dbReference type="EMBL" id="NML26417.1"/>
    </source>
</evidence>
<organism evidence="2 3">
    <name type="scientific">Zoogloea dura</name>
    <dbReference type="NCBI Taxonomy" id="2728840"/>
    <lineage>
        <taxon>Bacteria</taxon>
        <taxon>Pseudomonadati</taxon>
        <taxon>Pseudomonadota</taxon>
        <taxon>Betaproteobacteria</taxon>
        <taxon>Rhodocyclales</taxon>
        <taxon>Zoogloeaceae</taxon>
        <taxon>Zoogloea</taxon>
    </lineage>
</organism>
<dbReference type="Proteomes" id="UP000580043">
    <property type="component" value="Unassembled WGS sequence"/>
</dbReference>
<dbReference type="InterPro" id="IPR038740">
    <property type="entry name" value="BioF2-like_GNAT_dom"/>
</dbReference>
<dbReference type="PROSITE" id="PS51186">
    <property type="entry name" value="GNAT"/>
    <property type="match status" value="1"/>
</dbReference>
<evidence type="ECO:0000259" key="1">
    <source>
        <dbReference type="PROSITE" id="PS51186"/>
    </source>
</evidence>
<dbReference type="Pfam" id="PF13480">
    <property type="entry name" value="Acetyltransf_6"/>
    <property type="match status" value="1"/>
</dbReference>
<keyword evidence="3" id="KW-1185">Reference proteome</keyword>
<comment type="caution">
    <text evidence="2">The sequence shown here is derived from an EMBL/GenBank/DDBJ whole genome shotgun (WGS) entry which is preliminary data.</text>
</comment>
<name>A0A848G2J3_9RHOO</name>
<dbReference type="SUPFAM" id="SSF55729">
    <property type="entry name" value="Acyl-CoA N-acyltransferases (Nat)"/>
    <property type="match status" value="1"/>
</dbReference>
<dbReference type="AlphaFoldDB" id="A0A848G2J3"/>
<dbReference type="GO" id="GO:0016747">
    <property type="term" value="F:acyltransferase activity, transferring groups other than amino-acyl groups"/>
    <property type="evidence" value="ECO:0007669"/>
    <property type="project" value="InterPro"/>
</dbReference>
<dbReference type="RefSeq" id="WP_169145956.1">
    <property type="nucleotide sequence ID" value="NZ_JABBGA010000008.1"/>
</dbReference>
<reference evidence="2 3" key="1">
    <citation type="submission" date="2020-04" db="EMBL/GenBank/DDBJ databases">
        <title>Zoogloea sp. G-4-1-14 isolated from soil.</title>
        <authorList>
            <person name="Dahal R.H."/>
        </authorList>
    </citation>
    <scope>NUCLEOTIDE SEQUENCE [LARGE SCALE GENOMIC DNA]</scope>
    <source>
        <strain evidence="2 3">G-4-1-14</strain>
    </source>
</reference>
<dbReference type="InterPro" id="IPR016181">
    <property type="entry name" value="Acyl_CoA_acyltransferase"/>
</dbReference>
<accession>A0A848G2J3</accession>
<feature type="domain" description="N-acetyltransferase" evidence="1">
    <location>
        <begin position="131"/>
        <end position="276"/>
    </location>
</feature>
<evidence type="ECO:0000313" key="3">
    <source>
        <dbReference type="Proteomes" id="UP000580043"/>
    </source>
</evidence>
<proteinExistence type="predicted"/>